<keyword evidence="2" id="KW-0808">Transferase</keyword>
<name>J7LBZ3_NOCAA</name>
<dbReference type="SUPFAM" id="SSF55729">
    <property type="entry name" value="Acyl-CoA N-acyltransferases (Nat)"/>
    <property type="match status" value="2"/>
</dbReference>
<organism evidence="2 3">
    <name type="scientific">Nocardiopsis alba (strain ATCC BAA-2165 / BE74)</name>
    <dbReference type="NCBI Taxonomy" id="1205910"/>
    <lineage>
        <taxon>Bacteria</taxon>
        <taxon>Bacillati</taxon>
        <taxon>Actinomycetota</taxon>
        <taxon>Actinomycetes</taxon>
        <taxon>Streptosporangiales</taxon>
        <taxon>Nocardiopsidaceae</taxon>
        <taxon>Nocardiopsis</taxon>
    </lineage>
</organism>
<feature type="domain" description="N-acetyltransferase" evidence="1">
    <location>
        <begin position="61"/>
        <end position="251"/>
    </location>
</feature>
<protein>
    <submittedName>
        <fullName evidence="2">Acetyltransferase family protein</fullName>
    </submittedName>
</protein>
<dbReference type="Pfam" id="PF00583">
    <property type="entry name" value="Acetyltransf_1"/>
    <property type="match status" value="1"/>
</dbReference>
<reference evidence="3" key="2">
    <citation type="submission" date="2012-08" db="EMBL/GenBank/DDBJ databases">
        <title>Whole-genome sequence of Nocardiopsis alba strain ATCC BAA-2165 associated with honeybees.</title>
        <authorList>
            <person name="Qiao J."/>
            <person name="Chen L."/>
            <person name="Li Y."/>
            <person name="Wang J."/>
            <person name="Zhang W."/>
            <person name="Chen S."/>
        </authorList>
    </citation>
    <scope>NUCLEOTIDE SEQUENCE [LARGE SCALE GENOMIC DNA]</scope>
    <source>
        <strain evidence="3">ATCC BAA-2165 / BE74</strain>
    </source>
</reference>
<dbReference type="PROSITE" id="PS51186">
    <property type="entry name" value="GNAT"/>
    <property type="match status" value="1"/>
</dbReference>
<dbReference type="HOGENOM" id="CLU_719301_0_0_11"/>
<dbReference type="KEGG" id="nal:B005_4669"/>
<dbReference type="STRING" id="1205910.B005_4669"/>
<dbReference type="EMBL" id="CP003788">
    <property type="protein sequence ID" value="AFR10201.1"/>
    <property type="molecule type" value="Genomic_DNA"/>
</dbReference>
<dbReference type="eggNOG" id="COG0456">
    <property type="taxonomic scope" value="Bacteria"/>
</dbReference>
<reference evidence="2 3" key="1">
    <citation type="journal article" date="2012" name="J. Bacteriol.">
        <title>Whole-Genome Sequence of Nocardiopsis alba Strain ATCC BAA-2165, Associated with Honeybees.</title>
        <authorList>
            <person name="Qiao J."/>
            <person name="Chen L."/>
            <person name="Li Y."/>
            <person name="Wang J."/>
            <person name="Zhang W."/>
            <person name="Chen S."/>
        </authorList>
    </citation>
    <scope>NUCLEOTIDE SEQUENCE [LARGE SCALE GENOMIC DNA]</scope>
    <source>
        <strain evidence="3">ATCC BAA-2165 / BE74</strain>
    </source>
</reference>
<evidence type="ECO:0000313" key="2">
    <source>
        <dbReference type="EMBL" id="AFR10201.1"/>
    </source>
</evidence>
<dbReference type="Gene3D" id="3.40.630.30">
    <property type="match status" value="1"/>
</dbReference>
<dbReference type="CDD" id="cd04301">
    <property type="entry name" value="NAT_SF"/>
    <property type="match status" value="1"/>
</dbReference>
<evidence type="ECO:0000313" key="3">
    <source>
        <dbReference type="Proteomes" id="UP000003779"/>
    </source>
</evidence>
<dbReference type="GO" id="GO:0016747">
    <property type="term" value="F:acyltransferase activity, transferring groups other than amino-acyl groups"/>
    <property type="evidence" value="ECO:0007669"/>
    <property type="project" value="InterPro"/>
</dbReference>
<sequence length="384" mass="42062">MLSARSRGRAVVFGVGRCFDEGRVRWWGSRTRSGSGGRARRERGQGWRRCETVKVMSPHVEIFDPVAASEADLESWSATFCQGREELSGGAPLPEELAARLRANRAGTAWRWAARDDAEGPVTGVAELRRQHHDPGIGFMRLFVIDGARRRGAGRELREAVIERARSLGMERLRSLVSAGPPGESFARTGPYPRTLSRLELQEQRLDAETLGRCTSLAATPGRGYRLTHWEGEAPAPLLSSFGGVMAHLMDAPGVALAMGSRAWGPDQVREWERSITEDGSRLVVGAALESTSGRVVAATVSTVTGGRVADQHDTAVMPAHRRKGLASRVKATQALRVHDLFPHVRALAVTIDLENTAMLTVNRSLRYRRVGERLLVEESLSHL</sequence>
<proteinExistence type="predicted"/>
<dbReference type="InterPro" id="IPR000182">
    <property type="entry name" value="GNAT_dom"/>
</dbReference>
<dbReference type="Proteomes" id="UP000003779">
    <property type="component" value="Chromosome"/>
</dbReference>
<dbReference type="InterPro" id="IPR016181">
    <property type="entry name" value="Acyl_CoA_acyltransferase"/>
</dbReference>
<accession>J7LBZ3</accession>
<dbReference type="AlphaFoldDB" id="J7LBZ3"/>
<gene>
    <name evidence="2" type="ordered locus">B005_4669</name>
</gene>
<dbReference type="PATRIC" id="fig|1205910.3.peg.4408"/>
<evidence type="ECO:0000259" key="1">
    <source>
        <dbReference type="PROSITE" id="PS51186"/>
    </source>
</evidence>